<evidence type="ECO:0000313" key="3">
    <source>
        <dbReference type="EMBL" id="MBP2052152.1"/>
    </source>
</evidence>
<dbReference type="STRING" id="68214.AVL59_16050"/>
<dbReference type="Proteomes" id="UP001519309">
    <property type="component" value="Unassembled WGS sequence"/>
</dbReference>
<dbReference type="AlphaFoldDB" id="A0A1B1AWL8"/>
<name>A0A1B1AWL8_9ACTN</name>
<dbReference type="Proteomes" id="UP000092659">
    <property type="component" value="Chromosome"/>
</dbReference>
<evidence type="ECO:0000313" key="2">
    <source>
        <dbReference type="EMBL" id="ANP50931.1"/>
    </source>
</evidence>
<proteinExistence type="predicted"/>
<evidence type="ECO:0000256" key="1">
    <source>
        <dbReference type="SAM" id="MobiDB-lite"/>
    </source>
</evidence>
<gene>
    <name evidence="2" type="ORF">AVL59_16050</name>
    <name evidence="3" type="ORF">J2Z21_005134</name>
</gene>
<dbReference type="KEGG" id="sgs:AVL59_16050"/>
<feature type="region of interest" description="Disordered" evidence="1">
    <location>
        <begin position="137"/>
        <end position="159"/>
    </location>
</feature>
<reference evidence="2 4" key="1">
    <citation type="submission" date="2016-06" db="EMBL/GenBank/DDBJ databases">
        <title>Complete genome sequence of Streptomyces griseochromogenes ATCC 14511, the Blasticidin S producer.</title>
        <authorList>
            <person name="Wu L."/>
        </authorList>
    </citation>
    <scope>NUCLEOTIDE SEQUENCE [LARGE SCALE GENOMIC DNA]</scope>
    <source>
        <strain evidence="2 4">ATCC 14511</strain>
    </source>
</reference>
<dbReference type="EMBL" id="JAGGLP010000010">
    <property type="protein sequence ID" value="MBP2052152.1"/>
    <property type="molecule type" value="Genomic_DNA"/>
</dbReference>
<dbReference type="EMBL" id="CP016279">
    <property type="protein sequence ID" value="ANP50931.1"/>
    <property type="molecule type" value="Genomic_DNA"/>
</dbReference>
<organism evidence="2 4">
    <name type="scientific">Streptomyces griseochromogenes</name>
    <dbReference type="NCBI Taxonomy" id="68214"/>
    <lineage>
        <taxon>Bacteria</taxon>
        <taxon>Bacillati</taxon>
        <taxon>Actinomycetota</taxon>
        <taxon>Actinomycetes</taxon>
        <taxon>Kitasatosporales</taxon>
        <taxon>Streptomycetaceae</taxon>
        <taxon>Streptomyces</taxon>
    </lineage>
</organism>
<dbReference type="RefSeq" id="WP_067304493.1">
    <property type="nucleotide sequence ID" value="NZ_CP016279.1"/>
</dbReference>
<keyword evidence="5" id="KW-1185">Reference proteome</keyword>
<reference evidence="3 5" key="2">
    <citation type="submission" date="2021-03" db="EMBL/GenBank/DDBJ databases">
        <title>Genomic Encyclopedia of Type Strains, Phase IV (KMG-IV): sequencing the most valuable type-strain genomes for metagenomic binning, comparative biology and taxonomic classification.</title>
        <authorList>
            <person name="Goeker M."/>
        </authorList>
    </citation>
    <scope>NUCLEOTIDE SEQUENCE [LARGE SCALE GENOMIC DNA]</scope>
    <source>
        <strain evidence="3 5">DSM 40499</strain>
    </source>
</reference>
<protein>
    <submittedName>
        <fullName evidence="2">Uncharacterized protein</fullName>
    </submittedName>
</protein>
<evidence type="ECO:0000313" key="4">
    <source>
        <dbReference type="Proteomes" id="UP000092659"/>
    </source>
</evidence>
<sequence length="283" mass="30192">MSSSEAPGGEPSGLVVVADPEDPVAVDVRDFVLESGHEATVLDVFDAAQLFTITVDGATAVVEPALPMFLRLPAPPLLRTGFDAEFHLNECLAHLWAVAALTPAPVINRPEPGGLGTRVSASAALTELRAGLADGSPEIFSAEPSGPPGEPPGGQGTQWWIQDLGSWTTRPWPELPDPLVPSADCRGPYRARWSDPEPLFESVVVLGGQAWRSSPVDLDGLGLEERSTEIGARLGLQLSAVVWRLSPDLTRAWPVVVEPFPDAEQLRMVWLGLGPQLVKVLFP</sequence>
<evidence type="ECO:0000313" key="5">
    <source>
        <dbReference type="Proteomes" id="UP001519309"/>
    </source>
</evidence>
<accession>A0A1B1AWL8</accession>